<dbReference type="Proteomes" id="UP000829354">
    <property type="component" value="Chromosome IV"/>
</dbReference>
<evidence type="ECO:0000313" key="2">
    <source>
        <dbReference type="Proteomes" id="UP000829354"/>
    </source>
</evidence>
<sequence length="100" mass="11652">MEPEIYFGEMMLAAYEPDMDFFKGARQYEGKIWFSVIIDEFQPAGGNRRFAQATAKYFGEIIEGECEGTKLTSECIGKRVRIQRRIVLEEPVWMVVEILF</sequence>
<dbReference type="PANTHER" id="PTHR21516:SF8">
    <property type="entry name" value="FHA DOMAIN-CONTAINING PROTEIN-RELATED"/>
    <property type="match status" value="1"/>
</dbReference>
<dbReference type="PANTHER" id="PTHR21516">
    <property type="entry name" value="AAA_LID_7 DOMAIN-CONTAINING PROTEIN-RELATED-RELATED"/>
    <property type="match status" value="1"/>
</dbReference>
<dbReference type="AlphaFoldDB" id="A0AAE9ESJ6"/>
<proteinExistence type="predicted"/>
<dbReference type="EMBL" id="CP092623">
    <property type="protein sequence ID" value="UMM26905.1"/>
    <property type="molecule type" value="Genomic_DNA"/>
</dbReference>
<dbReference type="Pfam" id="PF03312">
    <property type="entry name" value="DUF272"/>
    <property type="match status" value="1"/>
</dbReference>
<organism evidence="1 2">
    <name type="scientific">Caenorhabditis briggsae</name>
    <dbReference type="NCBI Taxonomy" id="6238"/>
    <lineage>
        <taxon>Eukaryota</taxon>
        <taxon>Metazoa</taxon>
        <taxon>Ecdysozoa</taxon>
        <taxon>Nematoda</taxon>
        <taxon>Chromadorea</taxon>
        <taxon>Rhabditida</taxon>
        <taxon>Rhabditina</taxon>
        <taxon>Rhabditomorpha</taxon>
        <taxon>Rhabditoidea</taxon>
        <taxon>Rhabditidae</taxon>
        <taxon>Peloderinae</taxon>
        <taxon>Caenorhabditis</taxon>
    </lineage>
</organism>
<protein>
    <submittedName>
        <fullName evidence="1">Uncharacterized protein</fullName>
    </submittedName>
</protein>
<accession>A0AAE9ESJ6</accession>
<gene>
    <name evidence="1" type="ORF">L5515_010414</name>
</gene>
<reference evidence="1 2" key="1">
    <citation type="submission" date="2022-04" db="EMBL/GenBank/DDBJ databases">
        <title>Chromosome-level reference genomes for two strains of Caenorhabditis briggsae: an improved platform for comparative genomics.</title>
        <authorList>
            <person name="Stevens L."/>
            <person name="Andersen E."/>
        </authorList>
    </citation>
    <scope>NUCLEOTIDE SEQUENCE [LARGE SCALE GENOMIC DNA]</scope>
    <source>
        <strain evidence="1">VX34</strain>
        <tissue evidence="1">Whole-organism</tissue>
    </source>
</reference>
<dbReference type="InterPro" id="IPR004987">
    <property type="entry name" value="DUF272"/>
</dbReference>
<name>A0AAE9ESJ6_CAEBR</name>
<keyword evidence="2" id="KW-1185">Reference proteome</keyword>
<evidence type="ECO:0000313" key="1">
    <source>
        <dbReference type="EMBL" id="UMM26905.1"/>
    </source>
</evidence>